<comment type="caution">
    <text evidence="4">The sequence shown here is derived from an EMBL/GenBank/DDBJ whole genome shotgun (WGS) entry which is preliminary data.</text>
</comment>
<accession>A0A9P4KHG1</accession>
<dbReference type="OrthoDB" id="191139at2759"/>
<keyword evidence="2" id="KW-0560">Oxidoreductase</keyword>
<dbReference type="PRINTS" id="PR00081">
    <property type="entry name" value="GDHRDH"/>
</dbReference>
<evidence type="ECO:0000256" key="3">
    <source>
        <dbReference type="RuleBase" id="RU000363"/>
    </source>
</evidence>
<comment type="similarity">
    <text evidence="1 3">Belongs to the short-chain dehydrogenases/reductases (SDR) family.</text>
</comment>
<keyword evidence="5" id="KW-1185">Reference proteome</keyword>
<dbReference type="PANTHER" id="PTHR24320">
    <property type="entry name" value="RETINOL DEHYDROGENASE"/>
    <property type="match status" value="1"/>
</dbReference>
<proteinExistence type="inferred from homology"/>
<dbReference type="Pfam" id="PF00106">
    <property type="entry name" value="adh_short"/>
    <property type="match status" value="1"/>
</dbReference>
<dbReference type="Gene3D" id="3.40.50.720">
    <property type="entry name" value="NAD(P)-binding Rossmann-like Domain"/>
    <property type="match status" value="1"/>
</dbReference>
<dbReference type="InterPro" id="IPR036291">
    <property type="entry name" value="NAD(P)-bd_dom_sf"/>
</dbReference>
<evidence type="ECO:0000256" key="1">
    <source>
        <dbReference type="ARBA" id="ARBA00006484"/>
    </source>
</evidence>
<dbReference type="InterPro" id="IPR002347">
    <property type="entry name" value="SDR_fam"/>
</dbReference>
<dbReference type="PANTHER" id="PTHR24320:SF283">
    <property type="entry name" value="RETINOL DEHYDROGENASE 11"/>
    <property type="match status" value="1"/>
</dbReference>
<dbReference type="PRINTS" id="PR00080">
    <property type="entry name" value="SDRFAMILY"/>
</dbReference>
<dbReference type="GO" id="GO:0016491">
    <property type="term" value="F:oxidoreductase activity"/>
    <property type="evidence" value="ECO:0007669"/>
    <property type="project" value="UniProtKB-KW"/>
</dbReference>
<evidence type="ECO:0000256" key="2">
    <source>
        <dbReference type="ARBA" id="ARBA00023002"/>
    </source>
</evidence>
<dbReference type="Proteomes" id="UP000800093">
    <property type="component" value="Unassembled WGS sequence"/>
</dbReference>
<reference evidence="5" key="1">
    <citation type="journal article" date="2020" name="Stud. Mycol.">
        <title>101 Dothideomycetes genomes: A test case for predicting lifestyles and emergence of pathogens.</title>
        <authorList>
            <person name="Haridas S."/>
            <person name="Albert R."/>
            <person name="Binder M."/>
            <person name="Bloem J."/>
            <person name="LaButti K."/>
            <person name="Salamov A."/>
            <person name="Andreopoulos B."/>
            <person name="Baker S."/>
            <person name="Barry K."/>
            <person name="Bills G."/>
            <person name="Bluhm B."/>
            <person name="Cannon C."/>
            <person name="Castanera R."/>
            <person name="Culley D."/>
            <person name="Daum C."/>
            <person name="Ezra D."/>
            <person name="Gonzalez J."/>
            <person name="Henrissat B."/>
            <person name="Kuo A."/>
            <person name="Liang C."/>
            <person name="Lipzen A."/>
            <person name="Lutzoni F."/>
            <person name="Magnuson J."/>
            <person name="Mondo S."/>
            <person name="Nolan M."/>
            <person name="Ohm R."/>
            <person name="Pangilinan J."/>
            <person name="Park H.-J."/>
            <person name="Ramirez L."/>
            <person name="Alfaro M."/>
            <person name="Sun H."/>
            <person name="Tritt A."/>
            <person name="Yoshinaga Y."/>
            <person name="Zwiers L.-H."/>
            <person name="Turgeon B."/>
            <person name="Goodwin S."/>
            <person name="Spatafora J."/>
            <person name="Crous P."/>
            <person name="Grigoriev I."/>
        </authorList>
    </citation>
    <scope>NUCLEOTIDE SEQUENCE [LARGE SCALE GENOMIC DNA]</scope>
    <source>
        <strain evidence="5">CBS 304.66</strain>
    </source>
</reference>
<dbReference type="AlphaFoldDB" id="A0A9P4KHG1"/>
<organism evidence="4 5">
    <name type="scientific">Lojkania enalia</name>
    <dbReference type="NCBI Taxonomy" id="147567"/>
    <lineage>
        <taxon>Eukaryota</taxon>
        <taxon>Fungi</taxon>
        <taxon>Dikarya</taxon>
        <taxon>Ascomycota</taxon>
        <taxon>Pezizomycotina</taxon>
        <taxon>Dothideomycetes</taxon>
        <taxon>Pleosporomycetidae</taxon>
        <taxon>Pleosporales</taxon>
        <taxon>Pleosporales incertae sedis</taxon>
        <taxon>Lojkania</taxon>
    </lineage>
</organism>
<dbReference type="EMBL" id="ML986589">
    <property type="protein sequence ID" value="KAF2267798.1"/>
    <property type="molecule type" value="Genomic_DNA"/>
</dbReference>
<protein>
    <submittedName>
        <fullName evidence="4">NAD(P)-binding protein</fullName>
    </submittedName>
</protein>
<evidence type="ECO:0000313" key="5">
    <source>
        <dbReference type="Proteomes" id="UP000800093"/>
    </source>
</evidence>
<evidence type="ECO:0000313" key="4">
    <source>
        <dbReference type="EMBL" id="KAF2267798.1"/>
    </source>
</evidence>
<dbReference type="SUPFAM" id="SSF51735">
    <property type="entry name" value="NAD(P)-binding Rossmann-fold domains"/>
    <property type="match status" value="1"/>
</dbReference>
<gene>
    <name evidence="4" type="ORF">CC78DRAFT_530574</name>
</gene>
<sequence>MTTTTVADFNAKTEASTVAAAFPTSIKDRTILITGVNKLGLGYATAQALAVHSPRIVILAGRSQAKLQECLDDLGPKHPGGKFRPLILDLSSQRSVREAAAEVLRWEDVPTIDIIINNAGVMNIPERKLSEEGIEMHLATNYVGHFLFTNLIMPKILSPTKNTHTGASRIINVSSMGTMVSPLRVSDVNWEKPTSQLPENERPSLVMMKSAGLAADEEMSYLPMAAYGQSKTANVLYSVALNERLYEKYGVLSIAIHPGEIRTELHRSTDMEWLAKTAEWRAKMGVEWKTREQGASTALVAALDPKLGKPTSEGYGQFLSDCQISKIAPAYALDRAIADKLWEMTEGWVKEKFSW</sequence>
<name>A0A9P4KHG1_9PLEO</name>